<reference evidence="9 11" key="1">
    <citation type="journal article" date="2011" name="Science">
        <title>Comparative functional genomics of the fission yeasts.</title>
        <authorList>
            <person name="Rhind N."/>
            <person name="Chen Z."/>
            <person name="Yassour M."/>
            <person name="Thompson D.A."/>
            <person name="Haas B.J."/>
            <person name="Habib N."/>
            <person name="Wapinski I."/>
            <person name="Roy S."/>
            <person name="Lin M.F."/>
            <person name="Heiman D.I."/>
            <person name="Young S.K."/>
            <person name="Furuya K."/>
            <person name="Guo Y."/>
            <person name="Pidoux A."/>
            <person name="Chen H.M."/>
            <person name="Robbertse B."/>
            <person name="Goldberg J.M."/>
            <person name="Aoki K."/>
            <person name="Bayne E.H."/>
            <person name="Berlin A.M."/>
            <person name="Desjardins C.A."/>
            <person name="Dobbs E."/>
            <person name="Dukaj L."/>
            <person name="Fan L."/>
            <person name="FitzGerald M.G."/>
            <person name="French C."/>
            <person name="Gujja S."/>
            <person name="Hansen K."/>
            <person name="Keifenheim D."/>
            <person name="Levin J.Z."/>
            <person name="Mosher R.A."/>
            <person name="Mueller C.A."/>
            <person name="Pfiffner J."/>
            <person name="Priest M."/>
            <person name="Russ C."/>
            <person name="Smialowska A."/>
            <person name="Swoboda P."/>
            <person name="Sykes S.M."/>
            <person name="Vaughn M."/>
            <person name="Vengrova S."/>
            <person name="Yoder R."/>
            <person name="Zeng Q."/>
            <person name="Allshire R."/>
            <person name="Baulcombe D."/>
            <person name="Birren B.W."/>
            <person name="Brown W."/>
            <person name="Ekwall K."/>
            <person name="Kellis M."/>
            <person name="Leatherwood J."/>
            <person name="Levin H."/>
            <person name="Margalit H."/>
            <person name="Martienssen R."/>
            <person name="Nieduszynski C.A."/>
            <person name="Spatafora J.W."/>
            <person name="Friedman N."/>
            <person name="Dalgaard J.Z."/>
            <person name="Baumann P."/>
            <person name="Niki H."/>
            <person name="Regev A."/>
            <person name="Nusbaum C."/>
        </authorList>
    </citation>
    <scope>NUCLEOTIDE SEQUENCE [LARGE SCALE GENOMIC DNA]</scope>
    <source>
        <strain evidence="11">yFS275 / FY16936</strain>
    </source>
</reference>
<accession>B6JYG1</accession>
<dbReference type="GO" id="GO:0030677">
    <property type="term" value="C:ribonuclease P complex"/>
    <property type="evidence" value="ECO:0000318"/>
    <property type="project" value="GO_Central"/>
</dbReference>
<comment type="subcellular location">
    <subcellularLocation>
        <location evidence="1">Nucleus</location>
    </subcellularLocation>
</comment>
<dbReference type="InterPro" id="IPR023538">
    <property type="entry name" value="RNP1"/>
</dbReference>
<sequence length="220" mass="25112">MDPIYQPLEDNEGSSQNMALELMQQSEMLDANQVNAVYAEKIRHKPLLLIPSMANKGSQASSRDESSSSKKKQKGRLSHAERRRLGLTQIPKKMDYQKLLQLHKLWLGYVQEAFTKAYGEALLTKLLKAEYQGAILRVQRSKCPSKVGIEGICVLETKNTFVLVTEENRVLRISKHDCIFELGFELDGKKHLFELHSRQVVNRPADRSSKRYKILGSLDL</sequence>
<dbReference type="eggNOG" id="KOG4046">
    <property type="taxonomic scope" value="Eukaryota"/>
</dbReference>
<dbReference type="HOGENOM" id="CLU_078577_2_0_1"/>
<dbReference type="SMART" id="SM00538">
    <property type="entry name" value="POP4"/>
    <property type="match status" value="1"/>
</dbReference>
<evidence type="ECO:0000256" key="5">
    <source>
        <dbReference type="ARBA" id="ARBA00022722"/>
    </source>
</evidence>
<evidence type="ECO:0000256" key="1">
    <source>
        <dbReference type="ARBA" id="ARBA00004123"/>
    </source>
</evidence>
<feature type="region of interest" description="Disordered" evidence="8">
    <location>
        <begin position="54"/>
        <end position="82"/>
    </location>
</feature>
<dbReference type="SUPFAM" id="SSF101744">
    <property type="entry name" value="Rof/RNase P subunit-like"/>
    <property type="match status" value="1"/>
</dbReference>
<dbReference type="PANTHER" id="PTHR13348:SF0">
    <property type="entry name" value="RIBONUCLEASE P PROTEIN SUBUNIT P29"/>
    <property type="match status" value="1"/>
</dbReference>
<name>B6JYG1_SCHJY</name>
<dbReference type="Proteomes" id="UP000001744">
    <property type="component" value="Unassembled WGS sequence"/>
</dbReference>
<dbReference type="GO" id="GO:0005634">
    <property type="term" value="C:nucleus"/>
    <property type="evidence" value="ECO:0007669"/>
    <property type="project" value="UniProtKB-SubCell"/>
</dbReference>
<keyword evidence="6" id="KW-0255">Endonuclease</keyword>
<dbReference type="STRING" id="402676.B6JYG1"/>
<evidence type="ECO:0000313" key="9">
    <source>
        <dbReference type="EMBL" id="EEB06579.1"/>
    </source>
</evidence>
<evidence type="ECO:0000256" key="7">
    <source>
        <dbReference type="ARBA" id="ARBA00022801"/>
    </source>
</evidence>
<dbReference type="GO" id="GO:0000447">
    <property type="term" value="P:endonucleolytic cleavage in ITS1 to separate SSU-rRNA from 5.8S rRNA and LSU-rRNA from tricistronic rRNA transcript (SSU-rRNA, 5.8S rRNA, LSU-rRNA)"/>
    <property type="evidence" value="ECO:0007669"/>
    <property type="project" value="EnsemblFungi"/>
</dbReference>
<keyword evidence="5" id="KW-0540">Nuclease</keyword>
<evidence type="ECO:0000256" key="2">
    <source>
        <dbReference type="ARBA" id="ARBA00006181"/>
    </source>
</evidence>
<dbReference type="GO" id="GO:0001682">
    <property type="term" value="P:tRNA 5'-leader removal"/>
    <property type="evidence" value="ECO:0007669"/>
    <property type="project" value="InterPro"/>
</dbReference>
<gene>
    <name evidence="10" type="primary">pop4</name>
    <name evidence="9" type="ORF">SJAG_01623</name>
</gene>
<evidence type="ECO:0000256" key="8">
    <source>
        <dbReference type="SAM" id="MobiDB-lite"/>
    </source>
</evidence>
<dbReference type="RefSeq" id="XP_002172872.1">
    <property type="nucleotide sequence ID" value="XM_002172836.1"/>
</dbReference>
<dbReference type="InterPro" id="IPR002730">
    <property type="entry name" value="Rpp29/RNP1"/>
</dbReference>
<dbReference type="JaponicusDB" id="SJAG_01623">
    <property type="gene designation" value="pop4"/>
</dbReference>
<evidence type="ECO:0000256" key="4">
    <source>
        <dbReference type="ARBA" id="ARBA00022694"/>
    </source>
</evidence>
<comment type="similarity">
    <text evidence="2">Belongs to the eukaryotic/archaeal RNase P protein component 1 family.</text>
</comment>
<evidence type="ECO:0000256" key="3">
    <source>
        <dbReference type="ARBA" id="ARBA00022490"/>
    </source>
</evidence>
<dbReference type="OMA" id="IPKSECV"/>
<dbReference type="InterPro" id="IPR016848">
    <property type="entry name" value="RNase_P/MRP_Rpp29-subunit"/>
</dbReference>
<keyword evidence="7" id="KW-0378">Hydrolase</keyword>
<dbReference type="InterPro" id="IPR036980">
    <property type="entry name" value="RNase_P/MRP_Rpp29_sf"/>
</dbReference>
<dbReference type="InterPro" id="IPR023534">
    <property type="entry name" value="Rof/RNase_P-like"/>
</dbReference>
<dbReference type="PANTHER" id="PTHR13348">
    <property type="entry name" value="RIBONUCLEASE P SUBUNIT P29"/>
    <property type="match status" value="1"/>
</dbReference>
<dbReference type="Gene3D" id="2.30.30.210">
    <property type="entry name" value="Ribonuclease P/MRP, subunit p29"/>
    <property type="match status" value="1"/>
</dbReference>
<dbReference type="AlphaFoldDB" id="B6JYG1"/>
<evidence type="ECO:0000313" key="10">
    <source>
        <dbReference type="JaponicusDB" id="SJAG_01623"/>
    </source>
</evidence>
<dbReference type="EMBL" id="KE651168">
    <property type="protein sequence ID" value="EEB06579.1"/>
    <property type="molecule type" value="Genomic_DNA"/>
</dbReference>
<dbReference type="GO" id="GO:0000172">
    <property type="term" value="C:ribonuclease MRP complex"/>
    <property type="evidence" value="ECO:0000318"/>
    <property type="project" value="GO_Central"/>
</dbReference>
<organism evidence="9 11">
    <name type="scientific">Schizosaccharomyces japonicus (strain yFS275 / FY16936)</name>
    <name type="common">Fission yeast</name>
    <dbReference type="NCBI Taxonomy" id="402676"/>
    <lineage>
        <taxon>Eukaryota</taxon>
        <taxon>Fungi</taxon>
        <taxon>Dikarya</taxon>
        <taxon>Ascomycota</taxon>
        <taxon>Taphrinomycotina</taxon>
        <taxon>Schizosaccharomycetes</taxon>
        <taxon>Schizosaccharomycetales</taxon>
        <taxon>Schizosaccharomycetaceae</taxon>
        <taxon>Schizosaccharomyces</taxon>
    </lineage>
</organism>
<dbReference type="OrthoDB" id="124041at2759"/>
<protein>
    <submittedName>
        <fullName evidence="9">RNase P and RNase MRP subunit</fullName>
    </submittedName>
</protein>
<evidence type="ECO:0000256" key="6">
    <source>
        <dbReference type="ARBA" id="ARBA00022759"/>
    </source>
</evidence>
<dbReference type="GO" id="GO:0004519">
    <property type="term" value="F:endonuclease activity"/>
    <property type="evidence" value="ECO:0007669"/>
    <property type="project" value="UniProtKB-KW"/>
</dbReference>
<dbReference type="GO" id="GO:0033204">
    <property type="term" value="F:ribonuclease P RNA binding"/>
    <property type="evidence" value="ECO:0000318"/>
    <property type="project" value="GO_Central"/>
</dbReference>
<dbReference type="GO" id="GO:0016787">
    <property type="term" value="F:hydrolase activity"/>
    <property type="evidence" value="ECO:0007669"/>
    <property type="project" value="UniProtKB-KW"/>
</dbReference>
<proteinExistence type="inferred from homology"/>
<dbReference type="Pfam" id="PF01868">
    <property type="entry name" value="RNase_P-MRP_p29"/>
    <property type="match status" value="1"/>
</dbReference>
<dbReference type="HAMAP" id="MF_00754">
    <property type="entry name" value="RNase_P_1"/>
    <property type="match status" value="1"/>
</dbReference>
<keyword evidence="11" id="KW-1185">Reference proteome</keyword>
<evidence type="ECO:0000313" key="11">
    <source>
        <dbReference type="Proteomes" id="UP000001744"/>
    </source>
</evidence>
<dbReference type="GO" id="GO:0006364">
    <property type="term" value="P:rRNA processing"/>
    <property type="evidence" value="ECO:0000318"/>
    <property type="project" value="GO_Central"/>
</dbReference>
<dbReference type="VEuPathDB" id="FungiDB:SJAG_01623"/>
<dbReference type="GeneID" id="7052308"/>
<keyword evidence="3" id="KW-0963">Cytoplasm</keyword>
<keyword evidence="4" id="KW-0819">tRNA processing</keyword>